<dbReference type="Pfam" id="PF06742">
    <property type="entry name" value="DUF1214"/>
    <property type="match status" value="1"/>
</dbReference>
<evidence type="ECO:0000259" key="3">
    <source>
        <dbReference type="Pfam" id="PF06863"/>
    </source>
</evidence>
<evidence type="ECO:0000256" key="1">
    <source>
        <dbReference type="SAM" id="MobiDB-lite"/>
    </source>
</evidence>
<dbReference type="RefSeq" id="WP_224789125.1">
    <property type="nucleotide sequence ID" value="NZ_CABVIE010000012.1"/>
</dbReference>
<dbReference type="Pfam" id="PF06863">
    <property type="entry name" value="DUF1254"/>
    <property type="match status" value="1"/>
</dbReference>
<organism evidence="4 5">
    <name type="scientific">Pseudomonas fluorescens</name>
    <dbReference type="NCBI Taxonomy" id="294"/>
    <lineage>
        <taxon>Bacteria</taxon>
        <taxon>Pseudomonadati</taxon>
        <taxon>Pseudomonadota</taxon>
        <taxon>Gammaproteobacteria</taxon>
        <taxon>Pseudomonadales</taxon>
        <taxon>Pseudomonadaceae</taxon>
        <taxon>Pseudomonas</taxon>
    </lineage>
</organism>
<evidence type="ECO:0000259" key="2">
    <source>
        <dbReference type="Pfam" id="PF06742"/>
    </source>
</evidence>
<dbReference type="InterPro" id="IPR037049">
    <property type="entry name" value="DUF1214_C_sf"/>
</dbReference>
<protein>
    <recommendedName>
        <fullName evidence="6">DUF1254 domain-containing protein</fullName>
    </recommendedName>
</protein>
<dbReference type="InterPro" id="IPR010621">
    <property type="entry name" value="DUF1214"/>
</dbReference>
<dbReference type="EMBL" id="CABVIE010000012">
    <property type="protein sequence ID" value="VVP22680.1"/>
    <property type="molecule type" value="Genomic_DNA"/>
</dbReference>
<proteinExistence type="predicted"/>
<dbReference type="Gene3D" id="2.60.40.1610">
    <property type="entry name" value="Domain of unknown function DUF1254"/>
    <property type="match status" value="1"/>
</dbReference>
<dbReference type="AlphaFoldDB" id="A0A8H2NU59"/>
<feature type="compositionally biased region" description="Polar residues" evidence="1">
    <location>
        <begin position="479"/>
        <end position="496"/>
    </location>
</feature>
<dbReference type="Gene3D" id="1.10.3360.10">
    <property type="entry name" value="VPA0735-like domain"/>
    <property type="match status" value="1"/>
</dbReference>
<reference evidence="4 5" key="1">
    <citation type="submission" date="2019-09" db="EMBL/GenBank/DDBJ databases">
        <authorList>
            <person name="Chandra G."/>
            <person name="Truman W A."/>
        </authorList>
    </citation>
    <scope>NUCLEOTIDE SEQUENCE [LARGE SCALE GENOMIC DNA]</scope>
    <source>
        <strain evidence="4">PS900</strain>
    </source>
</reference>
<dbReference type="InterPro" id="IPR010679">
    <property type="entry name" value="DUF1254"/>
</dbReference>
<feature type="region of interest" description="Disordered" evidence="1">
    <location>
        <begin position="470"/>
        <end position="496"/>
    </location>
</feature>
<evidence type="ECO:0000313" key="4">
    <source>
        <dbReference type="EMBL" id="VVP22680.1"/>
    </source>
</evidence>
<dbReference type="PANTHER" id="PTHR36509">
    <property type="entry name" value="BLL3101 PROTEIN"/>
    <property type="match status" value="1"/>
</dbReference>
<evidence type="ECO:0000313" key="5">
    <source>
        <dbReference type="Proteomes" id="UP000325723"/>
    </source>
</evidence>
<dbReference type="Gene3D" id="2.60.120.600">
    <property type="entry name" value="Domain of unknown function DUF1214, C-terminal domain"/>
    <property type="match status" value="1"/>
</dbReference>
<dbReference type="Proteomes" id="UP000325723">
    <property type="component" value="Unassembled WGS sequence"/>
</dbReference>
<accession>A0A8H2NU59</accession>
<evidence type="ECO:0008006" key="6">
    <source>
        <dbReference type="Google" id="ProtNLM"/>
    </source>
</evidence>
<dbReference type="PANTHER" id="PTHR36509:SF3">
    <property type="entry name" value="SIGNAL PEPTIDE PROTEIN"/>
    <property type="match status" value="1"/>
</dbReference>
<feature type="domain" description="DUF1254" evidence="3">
    <location>
        <begin position="99"/>
        <end position="225"/>
    </location>
</feature>
<feature type="domain" description="DUF1214" evidence="2">
    <location>
        <begin position="422"/>
        <end position="532"/>
    </location>
</feature>
<gene>
    <name evidence="4" type="ORF">PS900_03939</name>
</gene>
<dbReference type="InterPro" id="IPR037050">
    <property type="entry name" value="DUF1254_sf"/>
</dbReference>
<name>A0A8H2NU59_PSEFL</name>
<sequence length="549" mass="60162">MNSDMKHLLNQIVLSVALFGTLQSYALAQIPPSIATPDKVESRIGTLEYKDGAPSTETVAKVYDYLDLMHGVEAFMNAYQGASVASIFKGIEAAGVPNNTALIFSELMDAKSRFLTANADTIYFFVNLDASKGPIVIETPPLALGVVDDMWFRWVTDFGLPGPDRGAGGKYLFVPPGYTGELPESGYFVQKLSTTRATLLGRSFLEKNDPKPVVARIKNTLKVYPYLPGGYGTSIGSALQGKATLAHTPDHKLDWAFLRPVEPVTFTEGSGKIINTVPPNDFSYFELINDLVQKEPAEALNPEIMGSLAAIGIVKGKPFEPDTRMKQILTEAAAIGTASARTLNWRPRPAERFAYYSDSAWSMMLWVGGYNFETPPPQVSAEGAITPYPPTGARTLNARTAFFFYATYITPAMMMRLTAIGSQYIGAFVDSNGEYFDGGKTYKVTLPPNIPAEKFWSLTVYDNQSRSMLDTPQRYPRAGSQSYPTPAAQPNTDGSTTVYFSPSLPEGVNSGNWIQTTAGKGWSVMLRLYSPLEPFFTKAWRPSEIELVK</sequence>
<dbReference type="SUPFAM" id="SSF160935">
    <property type="entry name" value="VPA0735-like"/>
    <property type="match status" value="1"/>
</dbReference>
<comment type="caution">
    <text evidence="4">The sequence shown here is derived from an EMBL/GenBank/DDBJ whole genome shotgun (WGS) entry which is preliminary data.</text>
</comment>